<evidence type="ECO:0000313" key="2">
    <source>
        <dbReference type="Proteomes" id="UP000815677"/>
    </source>
</evidence>
<evidence type="ECO:0000313" key="1">
    <source>
        <dbReference type="EMBL" id="GAT42613.1"/>
    </source>
</evidence>
<protein>
    <submittedName>
        <fullName evidence="1">Uncharacterized protein</fullName>
    </submittedName>
</protein>
<dbReference type="Proteomes" id="UP000815677">
    <property type="component" value="Unassembled WGS sequence"/>
</dbReference>
<sequence>MLRARLGLDSREWARFRYLIHQQILSVDPDWSKGWSQQDQGKIDAVYREVRAGFPSLPMVPTRDVLWYIPQLVRRVWEAMKMRRRRDLERAGASLVN</sequence>
<proteinExistence type="predicted"/>
<keyword evidence="2" id="KW-1185">Reference proteome</keyword>
<name>A0ABQ0KUN4_MYCCL</name>
<organism evidence="1 2">
    <name type="scientific">Mycena chlorophos</name>
    <name type="common">Agaric fungus</name>
    <name type="synonym">Agaricus chlorophos</name>
    <dbReference type="NCBI Taxonomy" id="658473"/>
    <lineage>
        <taxon>Eukaryota</taxon>
        <taxon>Fungi</taxon>
        <taxon>Dikarya</taxon>
        <taxon>Basidiomycota</taxon>
        <taxon>Agaricomycotina</taxon>
        <taxon>Agaricomycetes</taxon>
        <taxon>Agaricomycetidae</taxon>
        <taxon>Agaricales</taxon>
        <taxon>Marasmiineae</taxon>
        <taxon>Mycenaceae</taxon>
        <taxon>Mycena</taxon>
    </lineage>
</organism>
<accession>A0ABQ0KUN4</accession>
<reference evidence="1" key="1">
    <citation type="submission" date="2014-09" db="EMBL/GenBank/DDBJ databases">
        <title>Genome sequence of the luminous mushroom Mycena chlorophos for searching fungal bioluminescence genes.</title>
        <authorList>
            <person name="Tanaka Y."/>
            <person name="Kasuga D."/>
            <person name="Oba Y."/>
            <person name="Hase S."/>
            <person name="Sato K."/>
            <person name="Oba Y."/>
            <person name="Sakakibara Y."/>
        </authorList>
    </citation>
    <scope>NUCLEOTIDE SEQUENCE</scope>
</reference>
<dbReference type="EMBL" id="DF838116">
    <property type="protein sequence ID" value="GAT42613.1"/>
    <property type="molecule type" value="Genomic_DNA"/>
</dbReference>
<gene>
    <name evidence="1" type="ORF">MCHLO_00323</name>
</gene>